<organism evidence="1 2">
    <name type="scientific">Polarella glacialis</name>
    <name type="common">Dinoflagellate</name>
    <dbReference type="NCBI Taxonomy" id="89957"/>
    <lineage>
        <taxon>Eukaryota</taxon>
        <taxon>Sar</taxon>
        <taxon>Alveolata</taxon>
        <taxon>Dinophyceae</taxon>
        <taxon>Suessiales</taxon>
        <taxon>Suessiaceae</taxon>
        <taxon>Polarella</taxon>
    </lineage>
</organism>
<dbReference type="EMBL" id="CAJNNW010013130">
    <property type="protein sequence ID" value="CAE8655064.1"/>
    <property type="molecule type" value="Genomic_DNA"/>
</dbReference>
<evidence type="ECO:0000313" key="1">
    <source>
        <dbReference type="EMBL" id="CAE8655064.1"/>
    </source>
</evidence>
<dbReference type="InterPro" id="IPR036249">
    <property type="entry name" value="Thioredoxin-like_sf"/>
</dbReference>
<dbReference type="Gene3D" id="3.40.30.10">
    <property type="entry name" value="Glutaredoxin"/>
    <property type="match status" value="1"/>
</dbReference>
<dbReference type="AlphaFoldDB" id="A0A813ISF5"/>
<gene>
    <name evidence="1" type="ORF">PGLA2088_LOCUS11386</name>
</gene>
<name>A0A813ISF5_POLGL</name>
<protein>
    <submittedName>
        <fullName evidence="1">Uncharacterized protein</fullName>
    </submittedName>
</protein>
<sequence length="90" mass="9388">MAPTLAVCNGGSCSGNGSSLAIRDIEEICFGHANVELTGCLGHCGKGPNCKVTQSGQKSKMQPCKVINNLKKVSKMETMASDTIEGRISD</sequence>
<proteinExistence type="predicted"/>
<evidence type="ECO:0000313" key="2">
    <source>
        <dbReference type="Proteomes" id="UP000626109"/>
    </source>
</evidence>
<accession>A0A813ISF5</accession>
<dbReference type="Proteomes" id="UP000626109">
    <property type="component" value="Unassembled WGS sequence"/>
</dbReference>
<comment type="caution">
    <text evidence="1">The sequence shown here is derived from an EMBL/GenBank/DDBJ whole genome shotgun (WGS) entry which is preliminary data.</text>
</comment>
<dbReference type="SUPFAM" id="SSF52833">
    <property type="entry name" value="Thioredoxin-like"/>
    <property type="match status" value="1"/>
</dbReference>
<reference evidence="1" key="1">
    <citation type="submission" date="2021-02" db="EMBL/GenBank/DDBJ databases">
        <authorList>
            <person name="Dougan E. K."/>
            <person name="Rhodes N."/>
            <person name="Thang M."/>
            <person name="Chan C."/>
        </authorList>
    </citation>
    <scope>NUCLEOTIDE SEQUENCE</scope>
</reference>